<feature type="compositionally biased region" description="Low complexity" evidence="10">
    <location>
        <begin position="269"/>
        <end position="285"/>
    </location>
</feature>
<evidence type="ECO:0000256" key="2">
    <source>
        <dbReference type="ARBA" id="ARBA00005992"/>
    </source>
</evidence>
<feature type="domain" description="L,D-TPase catalytic" evidence="11">
    <location>
        <begin position="41"/>
        <end position="188"/>
    </location>
</feature>
<dbReference type="Pfam" id="PF03734">
    <property type="entry name" value="YkuD"/>
    <property type="match status" value="1"/>
</dbReference>
<keyword evidence="6 9" id="KW-0133">Cell shape</keyword>
<dbReference type="InterPro" id="IPR038063">
    <property type="entry name" value="Transpep_catalytic_dom"/>
</dbReference>
<comment type="similarity">
    <text evidence="2">Belongs to the YkuD family.</text>
</comment>
<dbReference type="RefSeq" id="WP_102721720.1">
    <property type="nucleotide sequence ID" value="NZ_CACRSS010000016.1"/>
</dbReference>
<name>A0A6N2UPD2_9BACT</name>
<dbReference type="PANTHER" id="PTHR30582:SF24">
    <property type="entry name" value="L,D-TRANSPEPTIDASE ERFK_SRFK-RELATED"/>
    <property type="match status" value="1"/>
</dbReference>
<dbReference type="UniPathway" id="UPA00219"/>
<evidence type="ECO:0000256" key="3">
    <source>
        <dbReference type="ARBA" id="ARBA00022676"/>
    </source>
</evidence>
<dbReference type="GO" id="GO:0071555">
    <property type="term" value="P:cell wall organization"/>
    <property type="evidence" value="ECO:0007669"/>
    <property type="project" value="UniProtKB-UniRule"/>
</dbReference>
<dbReference type="GO" id="GO:0005576">
    <property type="term" value="C:extracellular region"/>
    <property type="evidence" value="ECO:0007669"/>
    <property type="project" value="TreeGrafter"/>
</dbReference>
<dbReference type="PROSITE" id="PS52029">
    <property type="entry name" value="LD_TPASE"/>
    <property type="match status" value="1"/>
</dbReference>
<evidence type="ECO:0000256" key="7">
    <source>
        <dbReference type="ARBA" id="ARBA00022984"/>
    </source>
</evidence>
<feature type="active site" description="Nucleophile" evidence="9">
    <location>
        <position position="164"/>
    </location>
</feature>
<accession>A0A6N2UPD2</accession>
<evidence type="ECO:0000256" key="6">
    <source>
        <dbReference type="ARBA" id="ARBA00022960"/>
    </source>
</evidence>
<dbReference type="InterPro" id="IPR005490">
    <property type="entry name" value="LD_TPept_cat_dom"/>
</dbReference>
<dbReference type="GO" id="GO:0071972">
    <property type="term" value="F:peptidoglycan L,D-transpeptidase activity"/>
    <property type="evidence" value="ECO:0007669"/>
    <property type="project" value="TreeGrafter"/>
</dbReference>
<dbReference type="GO" id="GO:0008360">
    <property type="term" value="P:regulation of cell shape"/>
    <property type="evidence" value="ECO:0007669"/>
    <property type="project" value="UniProtKB-UniRule"/>
</dbReference>
<gene>
    <name evidence="12" type="ORF">AMLFYP55_00921</name>
</gene>
<evidence type="ECO:0000256" key="10">
    <source>
        <dbReference type="SAM" id="MobiDB-lite"/>
    </source>
</evidence>
<proteinExistence type="inferred from homology"/>
<organism evidence="12">
    <name type="scientific">Akkermansia muciniphila</name>
    <dbReference type="NCBI Taxonomy" id="239935"/>
    <lineage>
        <taxon>Bacteria</taxon>
        <taxon>Pseudomonadati</taxon>
        <taxon>Verrucomicrobiota</taxon>
        <taxon>Verrucomicrobiia</taxon>
        <taxon>Verrucomicrobiales</taxon>
        <taxon>Akkermansiaceae</taxon>
        <taxon>Akkermansia</taxon>
    </lineage>
</organism>
<evidence type="ECO:0000256" key="5">
    <source>
        <dbReference type="ARBA" id="ARBA00022801"/>
    </source>
</evidence>
<evidence type="ECO:0000256" key="4">
    <source>
        <dbReference type="ARBA" id="ARBA00022679"/>
    </source>
</evidence>
<reference evidence="12" key="1">
    <citation type="submission" date="2019-11" db="EMBL/GenBank/DDBJ databases">
        <authorList>
            <person name="Feng L."/>
        </authorList>
    </citation>
    <scope>NUCLEOTIDE SEQUENCE</scope>
    <source>
        <strain evidence="12">AMuciniphilaLFYP55</strain>
    </source>
</reference>
<dbReference type="InterPro" id="IPR050979">
    <property type="entry name" value="LD-transpeptidase"/>
</dbReference>
<dbReference type="Gene3D" id="2.40.440.10">
    <property type="entry name" value="L,D-transpeptidase catalytic domain-like"/>
    <property type="match status" value="1"/>
</dbReference>
<evidence type="ECO:0000259" key="11">
    <source>
        <dbReference type="PROSITE" id="PS52029"/>
    </source>
</evidence>
<dbReference type="CDD" id="cd16913">
    <property type="entry name" value="YkuD_like"/>
    <property type="match status" value="1"/>
</dbReference>
<comment type="pathway">
    <text evidence="1 9">Cell wall biogenesis; peptidoglycan biosynthesis.</text>
</comment>
<keyword evidence="7 9" id="KW-0573">Peptidoglycan synthesis</keyword>
<feature type="active site" description="Proton donor/acceptor" evidence="9">
    <location>
        <position position="148"/>
    </location>
</feature>
<dbReference type="OrthoDB" id="9787225at2"/>
<keyword evidence="4" id="KW-0808">Transferase</keyword>
<evidence type="ECO:0000256" key="9">
    <source>
        <dbReference type="PROSITE-ProRule" id="PRU01373"/>
    </source>
</evidence>
<dbReference type="AlphaFoldDB" id="A0A6N2UPD2"/>
<dbReference type="SUPFAM" id="SSF141523">
    <property type="entry name" value="L,D-transpeptidase catalytic domain-like"/>
    <property type="match status" value="1"/>
</dbReference>
<evidence type="ECO:0000313" key="12">
    <source>
        <dbReference type="EMBL" id="VYT16996.1"/>
    </source>
</evidence>
<keyword evidence="3" id="KW-0328">Glycosyltransferase</keyword>
<evidence type="ECO:0000256" key="1">
    <source>
        <dbReference type="ARBA" id="ARBA00004752"/>
    </source>
</evidence>
<feature type="region of interest" description="Disordered" evidence="10">
    <location>
        <begin position="230"/>
        <end position="285"/>
    </location>
</feature>
<keyword evidence="8 9" id="KW-0961">Cell wall biogenesis/degradation</keyword>
<dbReference type="GO" id="GO:0018104">
    <property type="term" value="P:peptidoglycan-protein cross-linking"/>
    <property type="evidence" value="ECO:0007669"/>
    <property type="project" value="TreeGrafter"/>
</dbReference>
<keyword evidence="5" id="KW-0378">Hydrolase</keyword>
<feature type="compositionally biased region" description="Basic residues" evidence="10">
    <location>
        <begin position="255"/>
        <end position="268"/>
    </location>
</feature>
<dbReference type="GO" id="GO:0016757">
    <property type="term" value="F:glycosyltransferase activity"/>
    <property type="evidence" value="ECO:0007669"/>
    <property type="project" value="UniProtKB-KW"/>
</dbReference>
<dbReference type="PANTHER" id="PTHR30582">
    <property type="entry name" value="L,D-TRANSPEPTIDASE"/>
    <property type="match status" value="1"/>
</dbReference>
<sequence length="285" mass="30493">MPAPLSQAVRLIQLAGAAFAVFGALVSCSRPDYQPTAIVKDGAVVSVRDQKMAVMRNGHVVKTYPISTSKFGLGDRKGSCRTPLGAHRIASKIGTGQPKGMVFKSRKPTGECVAPNSPGRDPIVTRIMWLEGLEGRNRNAHSRLIYIHGTAEERTIGTPASYGCVRMKSNDVYEAFNLLRTGDPVVIERCSIDASLKALAQAEKTQDSSLLVMASAPSLMENANTASIISHRRRASRPPAVALSRKQTAAAGKKASPHKQTAVRKTVKSSKASARSARGTRYTLG</sequence>
<protein>
    <recommendedName>
        <fullName evidence="11">L,D-TPase catalytic domain-containing protein</fullName>
    </recommendedName>
</protein>
<dbReference type="EMBL" id="CACRSS010000016">
    <property type="protein sequence ID" value="VYT16996.1"/>
    <property type="molecule type" value="Genomic_DNA"/>
</dbReference>
<evidence type="ECO:0000256" key="8">
    <source>
        <dbReference type="ARBA" id="ARBA00023316"/>
    </source>
</evidence>